<dbReference type="InterPro" id="IPR044068">
    <property type="entry name" value="CB"/>
</dbReference>
<name>A0A542Y6K8_9MICO</name>
<evidence type="ECO:0000256" key="4">
    <source>
        <dbReference type="PROSITE-ProRule" id="PRU01248"/>
    </source>
</evidence>
<dbReference type="Gene3D" id="1.10.443.10">
    <property type="entry name" value="Intergrase catalytic core"/>
    <property type="match status" value="1"/>
</dbReference>
<dbReference type="Pfam" id="PF00589">
    <property type="entry name" value="Phage_integrase"/>
    <property type="match status" value="1"/>
</dbReference>
<evidence type="ECO:0000313" key="7">
    <source>
        <dbReference type="EMBL" id="TQL43732.1"/>
    </source>
</evidence>
<evidence type="ECO:0000259" key="5">
    <source>
        <dbReference type="PROSITE" id="PS51898"/>
    </source>
</evidence>
<keyword evidence="3" id="KW-0233">DNA recombination</keyword>
<reference evidence="7 8" key="1">
    <citation type="submission" date="2019-06" db="EMBL/GenBank/DDBJ databases">
        <title>Sequencing the genomes of 1000 actinobacteria strains.</title>
        <authorList>
            <person name="Klenk H.-P."/>
        </authorList>
    </citation>
    <scope>NUCLEOTIDE SEQUENCE [LARGE SCALE GENOMIC DNA]</scope>
    <source>
        <strain evidence="7 8">DSM 8803</strain>
    </source>
</reference>
<dbReference type="InterPro" id="IPR002104">
    <property type="entry name" value="Integrase_catalytic"/>
</dbReference>
<feature type="domain" description="Tyr recombinase" evidence="5">
    <location>
        <begin position="111"/>
        <end position="287"/>
    </location>
</feature>
<gene>
    <name evidence="7" type="ORF">FB468_1764</name>
</gene>
<dbReference type="GO" id="GO:0015074">
    <property type="term" value="P:DNA integration"/>
    <property type="evidence" value="ECO:0007669"/>
    <property type="project" value="InterPro"/>
</dbReference>
<dbReference type="AlphaFoldDB" id="A0A542Y6K8"/>
<keyword evidence="8" id="KW-1185">Reference proteome</keyword>
<evidence type="ECO:0000256" key="2">
    <source>
        <dbReference type="ARBA" id="ARBA00023125"/>
    </source>
</evidence>
<dbReference type="OrthoDB" id="1822491at2"/>
<proteinExistence type="inferred from homology"/>
<keyword evidence="2 4" id="KW-0238">DNA-binding</keyword>
<evidence type="ECO:0000259" key="6">
    <source>
        <dbReference type="PROSITE" id="PS51900"/>
    </source>
</evidence>
<sequence length="320" mass="35845">MKHPSLGWSATLDQFDNYQRAAGLSQRTISERRMMLARFSEFVRTPPTLVELRHCVDFLNRPHARTGGELSPSTKQVERSYLQVWGDWMVLEGLLAVSPAARLPKVRVPRRRARPVHVEHIQRLLQEPLWQQTLDLIVVLATTGLRIGEAVQIRGEDFDPVTGFLRTVRKGGLIHYLPLNESAREVADRMPSAGWWFPSPCRNAKFPNGGGHILMKSASTKITSAFRRIGVTDPMITGHSIRHFFASYMIAKGVQVQVVQQLLGHASLATTQIYVEVRDEALVAGVQVLPAFAATHPRALEVQAKRTNGPVLDEQMRLAS</sequence>
<comment type="caution">
    <text evidence="7">The sequence shown here is derived from an EMBL/GenBank/DDBJ whole genome shotgun (WGS) entry which is preliminary data.</text>
</comment>
<protein>
    <submittedName>
        <fullName evidence="7">Integrase/recombinase XerD</fullName>
    </submittedName>
</protein>
<evidence type="ECO:0000256" key="1">
    <source>
        <dbReference type="ARBA" id="ARBA00008857"/>
    </source>
</evidence>
<dbReference type="PROSITE" id="PS51900">
    <property type="entry name" value="CB"/>
    <property type="match status" value="1"/>
</dbReference>
<dbReference type="CDD" id="cd00397">
    <property type="entry name" value="DNA_BRE_C"/>
    <property type="match status" value="1"/>
</dbReference>
<feature type="domain" description="Core-binding (CB)" evidence="6">
    <location>
        <begin position="6"/>
        <end position="90"/>
    </location>
</feature>
<dbReference type="PANTHER" id="PTHR30349:SF41">
    <property type="entry name" value="INTEGRASE_RECOMBINASE PROTEIN MJ0367-RELATED"/>
    <property type="match status" value="1"/>
</dbReference>
<dbReference type="Proteomes" id="UP000319094">
    <property type="component" value="Unassembled WGS sequence"/>
</dbReference>
<organism evidence="7 8">
    <name type="scientific">Leucobacter komagatae</name>
    <dbReference type="NCBI Taxonomy" id="55969"/>
    <lineage>
        <taxon>Bacteria</taxon>
        <taxon>Bacillati</taxon>
        <taxon>Actinomycetota</taxon>
        <taxon>Actinomycetes</taxon>
        <taxon>Micrococcales</taxon>
        <taxon>Microbacteriaceae</taxon>
        <taxon>Leucobacter</taxon>
    </lineage>
</organism>
<dbReference type="InterPro" id="IPR050090">
    <property type="entry name" value="Tyrosine_recombinase_XerCD"/>
</dbReference>
<accession>A0A542Y6K8</accession>
<dbReference type="EMBL" id="VFON01000001">
    <property type="protein sequence ID" value="TQL43732.1"/>
    <property type="molecule type" value="Genomic_DNA"/>
</dbReference>
<dbReference type="PANTHER" id="PTHR30349">
    <property type="entry name" value="PHAGE INTEGRASE-RELATED"/>
    <property type="match status" value="1"/>
</dbReference>
<comment type="similarity">
    <text evidence="1">Belongs to the 'phage' integrase family.</text>
</comment>
<evidence type="ECO:0000256" key="3">
    <source>
        <dbReference type="ARBA" id="ARBA00023172"/>
    </source>
</evidence>
<dbReference type="InterPro" id="IPR011010">
    <property type="entry name" value="DNA_brk_join_enz"/>
</dbReference>
<dbReference type="InterPro" id="IPR013762">
    <property type="entry name" value="Integrase-like_cat_sf"/>
</dbReference>
<dbReference type="SUPFAM" id="SSF56349">
    <property type="entry name" value="DNA breaking-rejoining enzymes"/>
    <property type="match status" value="1"/>
</dbReference>
<evidence type="ECO:0000313" key="8">
    <source>
        <dbReference type="Proteomes" id="UP000319094"/>
    </source>
</evidence>
<dbReference type="PROSITE" id="PS51898">
    <property type="entry name" value="TYR_RECOMBINASE"/>
    <property type="match status" value="1"/>
</dbReference>
<dbReference type="GO" id="GO:0003677">
    <property type="term" value="F:DNA binding"/>
    <property type="evidence" value="ECO:0007669"/>
    <property type="project" value="UniProtKB-UniRule"/>
</dbReference>
<dbReference type="GO" id="GO:0006310">
    <property type="term" value="P:DNA recombination"/>
    <property type="evidence" value="ECO:0007669"/>
    <property type="project" value="UniProtKB-KW"/>
</dbReference>